<dbReference type="SUPFAM" id="SSF54695">
    <property type="entry name" value="POZ domain"/>
    <property type="match status" value="1"/>
</dbReference>
<evidence type="ECO:0000313" key="10">
    <source>
        <dbReference type="Proteomes" id="UP000285301"/>
    </source>
</evidence>
<protein>
    <recommendedName>
        <fullName evidence="11">S-phase kinase-associated protein 1-like protein</fullName>
    </recommendedName>
</protein>
<dbReference type="OrthoDB" id="2342932at2759"/>
<dbReference type="GO" id="GO:0006511">
    <property type="term" value="P:ubiquitin-dependent protein catabolic process"/>
    <property type="evidence" value="ECO:0007669"/>
    <property type="project" value="InterPro"/>
</dbReference>
<comment type="caution">
    <text evidence="7">The sequence shown here is derived from an EMBL/GenBank/DDBJ whole genome shotgun (WGS) entry which is preliminary data.</text>
</comment>
<dbReference type="PANTHER" id="PTHR11165">
    <property type="entry name" value="SKP1"/>
    <property type="match status" value="1"/>
</dbReference>
<dbReference type="EMBL" id="NCKU01010886">
    <property type="protein sequence ID" value="RWS00632.1"/>
    <property type="molecule type" value="Genomic_DNA"/>
</dbReference>
<accession>A0A3S3Q010</accession>
<sequence length="144" mass="17110">MDALKSSETFNEMIQLKIGQENEQIELPEVDSQTMEKLIEWIKHYKNQQSPDESDDKLSESKLDSWDKEFFQMPNELLFHVLTAANYLNMKRLMDKVCFVIALRLKGKTTKQMRQLMRVENDLSDQQIAEIEKEFGWCLEQCNR</sequence>
<dbReference type="SUPFAM" id="SSF81382">
    <property type="entry name" value="Skp1 dimerisation domain-like"/>
    <property type="match status" value="1"/>
</dbReference>
<dbReference type="GO" id="GO:0016567">
    <property type="term" value="P:protein ubiquitination"/>
    <property type="evidence" value="ECO:0007669"/>
    <property type="project" value="UniProtKB-UniPathway"/>
</dbReference>
<evidence type="ECO:0008006" key="11">
    <source>
        <dbReference type="Google" id="ProtNLM"/>
    </source>
</evidence>
<dbReference type="InterPro" id="IPR011333">
    <property type="entry name" value="SKP1/BTB/POZ_sf"/>
</dbReference>
<dbReference type="UniPathway" id="UPA00143"/>
<dbReference type="InterPro" id="IPR036296">
    <property type="entry name" value="SKP1-like_dim_sf"/>
</dbReference>
<comment type="similarity">
    <text evidence="1 3">Belongs to the SKP1 family.</text>
</comment>
<evidence type="ECO:0000256" key="2">
    <source>
        <dbReference type="ARBA" id="ARBA00022786"/>
    </source>
</evidence>
<keyword evidence="10" id="KW-1185">Reference proteome</keyword>
<comment type="pathway">
    <text evidence="3">Protein modification; protein ubiquitination.</text>
</comment>
<evidence type="ECO:0000313" key="8">
    <source>
        <dbReference type="EMBL" id="RWS00890.1"/>
    </source>
</evidence>
<dbReference type="PIRSF" id="PIRSF028729">
    <property type="entry name" value="E3_ubiquit_lig_SCF_Skp"/>
    <property type="match status" value="1"/>
</dbReference>
<reference evidence="7 10" key="1">
    <citation type="journal article" date="2018" name="Gigascience">
        <title>Genomes of trombidid mites reveal novel predicted allergens and laterally-transferred genes associated with secondary metabolism.</title>
        <authorList>
            <person name="Dong X."/>
            <person name="Chaisiri K."/>
            <person name="Xia D."/>
            <person name="Armstrong S.D."/>
            <person name="Fang Y."/>
            <person name="Donnelly M.J."/>
            <person name="Kadowaki T."/>
            <person name="McGarry J.W."/>
            <person name="Darby A.C."/>
            <person name="Makepeace B.L."/>
        </authorList>
    </citation>
    <scope>NUCLEOTIDE SEQUENCE [LARGE SCALE GENOMIC DNA]</scope>
    <source>
        <strain evidence="7">UoL-WK</strain>
    </source>
</reference>
<evidence type="ECO:0000259" key="4">
    <source>
        <dbReference type="Pfam" id="PF01466"/>
    </source>
</evidence>
<dbReference type="Pfam" id="PF01466">
    <property type="entry name" value="Skp1"/>
    <property type="match status" value="1"/>
</dbReference>
<feature type="domain" description="SKP1 component dimerisation" evidence="4">
    <location>
        <begin position="91"/>
        <end position="138"/>
    </location>
</feature>
<evidence type="ECO:0000256" key="1">
    <source>
        <dbReference type="ARBA" id="ARBA00009993"/>
    </source>
</evidence>
<proteinExistence type="inferred from homology"/>
<dbReference type="AlphaFoldDB" id="A0A3S3Q010"/>
<dbReference type="SMART" id="SM00512">
    <property type="entry name" value="Skp1"/>
    <property type="match status" value="1"/>
</dbReference>
<dbReference type="InterPro" id="IPR016073">
    <property type="entry name" value="Skp1_comp_POZ"/>
</dbReference>
<dbReference type="Proteomes" id="UP000285301">
    <property type="component" value="Unassembled WGS sequence"/>
</dbReference>
<keyword evidence="2 3" id="KW-0833">Ubl conjugation pathway</keyword>
<dbReference type="InterPro" id="IPR016897">
    <property type="entry name" value="SKP1"/>
</dbReference>
<dbReference type="EMBL" id="NCKU01010280">
    <property type="protein sequence ID" value="RWS00889.1"/>
    <property type="molecule type" value="Genomic_DNA"/>
</dbReference>
<evidence type="ECO:0000256" key="3">
    <source>
        <dbReference type="PIRNR" id="PIRNR028729"/>
    </source>
</evidence>
<evidence type="ECO:0000313" key="9">
    <source>
        <dbReference type="EMBL" id="RWS08272.1"/>
    </source>
</evidence>
<dbReference type="EMBL" id="NCKU01010278">
    <property type="protein sequence ID" value="RWS00890.1"/>
    <property type="molecule type" value="Genomic_DNA"/>
</dbReference>
<dbReference type="Pfam" id="PF03931">
    <property type="entry name" value="Skp1_POZ"/>
    <property type="match status" value="1"/>
</dbReference>
<gene>
    <name evidence="8" type="ORF">B4U79_16802</name>
    <name evidence="7" type="ORF">B4U79_16803</name>
    <name evidence="6" type="ORF">B4U79_16840</name>
    <name evidence="9" type="ORF">B4U79_17793</name>
</gene>
<name>A0A3S3Q010_9ACAR</name>
<reference evidence="7" key="2">
    <citation type="submission" date="2018-11" db="EMBL/GenBank/DDBJ databases">
        <title>Trombidioid mite genomics.</title>
        <authorList>
            <person name="Dong X."/>
        </authorList>
    </citation>
    <scope>NUCLEOTIDE SEQUENCE</scope>
    <source>
        <strain evidence="7">UoL-WK</strain>
    </source>
</reference>
<evidence type="ECO:0000313" key="6">
    <source>
        <dbReference type="EMBL" id="RWS00632.1"/>
    </source>
</evidence>
<feature type="domain" description="SKP1 component POZ" evidence="5">
    <location>
        <begin position="3"/>
        <end position="47"/>
    </location>
</feature>
<dbReference type="InterPro" id="IPR001232">
    <property type="entry name" value="SKP1-like"/>
</dbReference>
<organism evidence="7 10">
    <name type="scientific">Dinothrombium tinctorium</name>
    <dbReference type="NCBI Taxonomy" id="1965070"/>
    <lineage>
        <taxon>Eukaryota</taxon>
        <taxon>Metazoa</taxon>
        <taxon>Ecdysozoa</taxon>
        <taxon>Arthropoda</taxon>
        <taxon>Chelicerata</taxon>
        <taxon>Arachnida</taxon>
        <taxon>Acari</taxon>
        <taxon>Acariformes</taxon>
        <taxon>Trombidiformes</taxon>
        <taxon>Prostigmata</taxon>
        <taxon>Anystina</taxon>
        <taxon>Parasitengona</taxon>
        <taxon>Trombidioidea</taxon>
        <taxon>Trombidiidae</taxon>
        <taxon>Dinothrombium</taxon>
    </lineage>
</organism>
<evidence type="ECO:0000259" key="5">
    <source>
        <dbReference type="Pfam" id="PF03931"/>
    </source>
</evidence>
<dbReference type="Gene3D" id="3.30.710.10">
    <property type="entry name" value="Potassium Channel Kv1.1, Chain A"/>
    <property type="match status" value="1"/>
</dbReference>
<dbReference type="InterPro" id="IPR016072">
    <property type="entry name" value="Skp1_comp_dimer"/>
</dbReference>
<dbReference type="EMBL" id="NCKU01003052">
    <property type="protein sequence ID" value="RWS08272.1"/>
    <property type="molecule type" value="Genomic_DNA"/>
</dbReference>
<dbReference type="STRING" id="1965070.A0A3S3Q010"/>
<evidence type="ECO:0000313" key="7">
    <source>
        <dbReference type="EMBL" id="RWS00889.1"/>
    </source>
</evidence>